<protein>
    <submittedName>
        <fullName evidence="3">Glycosyltransferase</fullName>
    </submittedName>
</protein>
<dbReference type="AlphaFoldDB" id="A0A212KHV8"/>
<dbReference type="Pfam" id="PF13439">
    <property type="entry name" value="Glyco_transf_4"/>
    <property type="match status" value="1"/>
</dbReference>
<proteinExistence type="predicted"/>
<keyword evidence="3" id="KW-0808">Transferase</keyword>
<dbReference type="Gene3D" id="3.40.50.2000">
    <property type="entry name" value="Glycogen Phosphorylase B"/>
    <property type="match status" value="2"/>
</dbReference>
<dbReference type="Pfam" id="PF00534">
    <property type="entry name" value="Glycos_transf_1"/>
    <property type="match status" value="1"/>
</dbReference>
<name>A0A212KHV8_9PROT</name>
<dbReference type="PANTHER" id="PTHR12526">
    <property type="entry name" value="GLYCOSYLTRANSFERASE"/>
    <property type="match status" value="1"/>
</dbReference>
<sequence length="402" mass="43814">MSTESSSRGVSGQAAPAVLQVLPRLETGGVERGTVEIAEALRAAGALPVVISAGGQLERELDRMDAIHVRLPVHSKNPLTMWRNVEAIVDVIRRYDVKLVHARSRAPAWSARAAARRCGVPFVTTFHGAYNRGPFGIKGGYNAVMASGDRVIAISQFIARHVQELYRVPQSRIRVIPRGVDFDRFDPARVSPERMIALATQWRLREDLPVIMLPGRLTRWKGQLTVIEALARLGRKDLICLLVGSDQGRTRYRERLEAAVTAKGLESVVHVVNGCNDMAAAYLLTDYVISASTDPEAFGRVIVEAQAMGRPVIATRHGGALETVTPGETGWLVAPSDPGELAQAIAHALDTPTEERARMAEICRRHARQNYGRELMCARTLAVYAELLGADAPWAGEVDAAS</sequence>
<dbReference type="GO" id="GO:0016757">
    <property type="term" value="F:glycosyltransferase activity"/>
    <property type="evidence" value="ECO:0007669"/>
    <property type="project" value="InterPro"/>
</dbReference>
<feature type="domain" description="Glycosyl transferase family 1" evidence="1">
    <location>
        <begin position="201"/>
        <end position="363"/>
    </location>
</feature>
<dbReference type="InterPro" id="IPR028098">
    <property type="entry name" value="Glyco_trans_4-like_N"/>
</dbReference>
<organism evidence="3">
    <name type="scientific">uncultured Alphaproteobacteria bacterium</name>
    <dbReference type="NCBI Taxonomy" id="91750"/>
    <lineage>
        <taxon>Bacteria</taxon>
        <taxon>Pseudomonadati</taxon>
        <taxon>Pseudomonadota</taxon>
        <taxon>Alphaproteobacteria</taxon>
        <taxon>environmental samples</taxon>
    </lineage>
</organism>
<evidence type="ECO:0000313" key="3">
    <source>
        <dbReference type="EMBL" id="SBW11229.1"/>
    </source>
</evidence>
<gene>
    <name evidence="3" type="ORF">KL86APRO_20120</name>
</gene>
<dbReference type="SUPFAM" id="SSF53756">
    <property type="entry name" value="UDP-Glycosyltransferase/glycogen phosphorylase"/>
    <property type="match status" value="1"/>
</dbReference>
<accession>A0A212KHV8</accession>
<dbReference type="EMBL" id="FLUO01000002">
    <property type="protein sequence ID" value="SBW11229.1"/>
    <property type="molecule type" value="Genomic_DNA"/>
</dbReference>
<evidence type="ECO:0000259" key="1">
    <source>
        <dbReference type="Pfam" id="PF00534"/>
    </source>
</evidence>
<reference evidence="3" key="1">
    <citation type="submission" date="2016-04" db="EMBL/GenBank/DDBJ databases">
        <authorList>
            <person name="Evans L.H."/>
            <person name="Alamgir A."/>
            <person name="Owens N."/>
            <person name="Weber N.D."/>
            <person name="Virtaneva K."/>
            <person name="Barbian K."/>
            <person name="Babar A."/>
            <person name="Rosenke K."/>
        </authorList>
    </citation>
    <scope>NUCLEOTIDE SEQUENCE</scope>
    <source>
        <strain evidence="3">86</strain>
    </source>
</reference>
<dbReference type="CDD" id="cd03819">
    <property type="entry name" value="GT4_WavL-like"/>
    <property type="match status" value="1"/>
</dbReference>
<dbReference type="InterPro" id="IPR001296">
    <property type="entry name" value="Glyco_trans_1"/>
</dbReference>
<evidence type="ECO:0000259" key="2">
    <source>
        <dbReference type="Pfam" id="PF13439"/>
    </source>
</evidence>
<feature type="domain" description="Glycosyltransferase subfamily 4-like N-terminal" evidence="2">
    <location>
        <begin position="28"/>
        <end position="184"/>
    </location>
</feature>
<dbReference type="PANTHER" id="PTHR12526:SF638">
    <property type="entry name" value="SPORE COAT PROTEIN SA"/>
    <property type="match status" value="1"/>
</dbReference>